<protein>
    <submittedName>
        <fullName evidence="2">Competence protein ComEA</fullName>
    </submittedName>
</protein>
<dbReference type="Gene3D" id="1.10.150.320">
    <property type="entry name" value="Photosystem II 12 kDa extrinsic protein"/>
    <property type="match status" value="1"/>
</dbReference>
<dbReference type="InterPro" id="IPR051675">
    <property type="entry name" value="Endo/Exo/Phosphatase_dom_1"/>
</dbReference>
<name>A0A3P3QXC8_9FIRM</name>
<dbReference type="NCBIfam" id="TIGR00426">
    <property type="entry name" value="competence protein ComEA helix-hairpin-helix repeat region"/>
    <property type="match status" value="1"/>
</dbReference>
<dbReference type="SMART" id="SM00278">
    <property type="entry name" value="HhH1"/>
    <property type="match status" value="2"/>
</dbReference>
<dbReference type="EMBL" id="RRCO01000002">
    <property type="protein sequence ID" value="RRJ25886.1"/>
    <property type="molecule type" value="Genomic_DNA"/>
</dbReference>
<dbReference type="Proteomes" id="UP000272490">
    <property type="component" value="Unassembled WGS sequence"/>
</dbReference>
<feature type="domain" description="Helix-hairpin-helix DNA-binding motif class 1" evidence="1">
    <location>
        <begin position="172"/>
        <end position="191"/>
    </location>
</feature>
<dbReference type="InterPro" id="IPR019554">
    <property type="entry name" value="Soluble_ligand-bd"/>
</dbReference>
<dbReference type="GO" id="GO:0015627">
    <property type="term" value="C:type II protein secretion system complex"/>
    <property type="evidence" value="ECO:0007669"/>
    <property type="project" value="TreeGrafter"/>
</dbReference>
<accession>A0A3P3QXC8</accession>
<evidence type="ECO:0000313" key="3">
    <source>
        <dbReference type="Proteomes" id="UP000272490"/>
    </source>
</evidence>
<dbReference type="Pfam" id="PF10531">
    <property type="entry name" value="SLBB"/>
    <property type="match status" value="1"/>
</dbReference>
<keyword evidence="3" id="KW-1185">Reference proteome</keyword>
<dbReference type="PANTHER" id="PTHR21180">
    <property type="entry name" value="ENDONUCLEASE/EXONUCLEASE/PHOSPHATASE FAMILY DOMAIN-CONTAINING PROTEIN 1"/>
    <property type="match status" value="1"/>
</dbReference>
<dbReference type="PROSITE" id="PS51257">
    <property type="entry name" value="PROKAR_LIPOPROTEIN"/>
    <property type="match status" value="1"/>
</dbReference>
<comment type="caution">
    <text evidence="2">The sequence shown here is derived from an EMBL/GenBank/DDBJ whole genome shotgun (WGS) entry which is preliminary data.</text>
</comment>
<evidence type="ECO:0000313" key="2">
    <source>
        <dbReference type="EMBL" id="RRJ25886.1"/>
    </source>
</evidence>
<gene>
    <name evidence="2" type="ORF">EHV10_04915</name>
</gene>
<feature type="domain" description="Helix-hairpin-helix DNA-binding motif class 1" evidence="1">
    <location>
        <begin position="143"/>
        <end position="162"/>
    </location>
</feature>
<dbReference type="RefSeq" id="WP_128673700.1">
    <property type="nucleotide sequence ID" value="NZ_RRCO01000002.1"/>
</dbReference>
<dbReference type="InterPro" id="IPR004509">
    <property type="entry name" value="Competence_ComEA_HhH"/>
</dbReference>
<dbReference type="OrthoDB" id="9790239at2"/>
<dbReference type="InterPro" id="IPR003583">
    <property type="entry name" value="Hlx-hairpin-Hlx_DNA-bd_motif"/>
</dbReference>
<proteinExistence type="predicted"/>
<evidence type="ECO:0000259" key="1">
    <source>
        <dbReference type="SMART" id="SM00278"/>
    </source>
</evidence>
<dbReference type="PANTHER" id="PTHR21180:SF32">
    <property type="entry name" value="ENDONUCLEASE_EXONUCLEASE_PHOSPHATASE FAMILY DOMAIN-CONTAINING PROTEIN 1"/>
    <property type="match status" value="1"/>
</dbReference>
<dbReference type="InterPro" id="IPR010994">
    <property type="entry name" value="RuvA_2-like"/>
</dbReference>
<sequence>MKKIFLIIFLTILLTSCKKDSDIEFGKNIETETEEVVTKSLTKESESATVTLEEYIDVFISGCVNNPDVYTLKKGSIIKDAVEMAGGFSENACRDYVNLAKKLEPSEHIIIPSQDEAKELNPVQVEDAPNSSSLVNINKASKEELMSLPGIGERKAEAIIKYRNSKSFSNIEDIMNISGIKEAAFSKIKDKICIN</sequence>
<dbReference type="AlphaFoldDB" id="A0A3P3QXC8"/>
<dbReference type="Pfam" id="PF12836">
    <property type="entry name" value="HHH_3"/>
    <property type="match status" value="1"/>
</dbReference>
<reference evidence="2 3" key="1">
    <citation type="submission" date="2018-11" db="EMBL/GenBank/DDBJ databases">
        <title>Genome sequencing of Lachnoanaerobaculum sp. KCOM 2030 (= ChDC B114).</title>
        <authorList>
            <person name="Kook J.-K."/>
            <person name="Park S.-N."/>
            <person name="Lim Y.K."/>
        </authorList>
    </citation>
    <scope>NUCLEOTIDE SEQUENCE [LARGE SCALE GENOMIC DNA]</scope>
    <source>
        <strain evidence="2 3">KCOM 2030</strain>
    </source>
</reference>
<dbReference type="GO" id="GO:0003677">
    <property type="term" value="F:DNA binding"/>
    <property type="evidence" value="ECO:0007669"/>
    <property type="project" value="InterPro"/>
</dbReference>
<dbReference type="SUPFAM" id="SSF47781">
    <property type="entry name" value="RuvA domain 2-like"/>
    <property type="match status" value="1"/>
</dbReference>
<dbReference type="GO" id="GO:0015628">
    <property type="term" value="P:protein secretion by the type II secretion system"/>
    <property type="evidence" value="ECO:0007669"/>
    <property type="project" value="TreeGrafter"/>
</dbReference>
<dbReference type="GO" id="GO:0006281">
    <property type="term" value="P:DNA repair"/>
    <property type="evidence" value="ECO:0007669"/>
    <property type="project" value="InterPro"/>
</dbReference>
<organism evidence="2 3">
    <name type="scientific">Lachnoanaerobaculum gingivalis</name>
    <dbReference type="NCBI Taxonomy" id="2490855"/>
    <lineage>
        <taxon>Bacteria</taxon>
        <taxon>Bacillati</taxon>
        <taxon>Bacillota</taxon>
        <taxon>Clostridia</taxon>
        <taxon>Lachnospirales</taxon>
        <taxon>Lachnospiraceae</taxon>
        <taxon>Lachnoanaerobaculum</taxon>
    </lineage>
</organism>